<dbReference type="InterPro" id="IPR036055">
    <property type="entry name" value="LDL_receptor-like_sf"/>
</dbReference>
<dbReference type="Proteomes" id="UP000674143">
    <property type="component" value="Unassembled WGS sequence"/>
</dbReference>
<evidence type="ECO:0000256" key="3">
    <source>
        <dbReference type="ARBA" id="ARBA00022824"/>
    </source>
</evidence>
<dbReference type="SUPFAM" id="SSF57424">
    <property type="entry name" value="LDL receptor-like module"/>
    <property type="match status" value="1"/>
</dbReference>
<dbReference type="InterPro" id="IPR044865">
    <property type="entry name" value="MRH_dom"/>
</dbReference>
<keyword evidence="10" id="KW-1185">Reference proteome</keyword>
<keyword evidence="3" id="KW-0256">Endoplasmic reticulum</keyword>
<dbReference type="InterPro" id="IPR039794">
    <property type="entry name" value="Gtb1-like"/>
</dbReference>
<accession>A0A836HFX8</accession>
<evidence type="ECO:0000259" key="8">
    <source>
        <dbReference type="PROSITE" id="PS51914"/>
    </source>
</evidence>
<dbReference type="GO" id="GO:0017177">
    <property type="term" value="C:glucosidase II complex"/>
    <property type="evidence" value="ECO:0007669"/>
    <property type="project" value="TreeGrafter"/>
</dbReference>
<evidence type="ECO:0000256" key="1">
    <source>
        <dbReference type="ARBA" id="ARBA00022387"/>
    </source>
</evidence>
<dbReference type="Pfam" id="PF12999">
    <property type="entry name" value="PRKCSH-like"/>
    <property type="match status" value="1"/>
</dbReference>
<evidence type="ECO:0000256" key="4">
    <source>
        <dbReference type="ARBA" id="ARBA00023157"/>
    </source>
</evidence>
<keyword evidence="5" id="KW-0175">Coiled coil</keyword>
<dbReference type="GeneID" id="92360989"/>
<feature type="region of interest" description="Disordered" evidence="6">
    <location>
        <begin position="283"/>
        <end position="302"/>
    </location>
</feature>
<dbReference type="AlphaFoldDB" id="A0A836HFX8"/>
<sequence length="503" mass="56105">MFLDKIAMRLALLAIGLLCAVVIVVQGQVLGVQSQHMAYFDAAKETGVFRCLDDSATIPFSSVNDEICDCADGSDEPGTSACAALRGGTLTPLPPGWLFQCINDENVSQSIFHSRVNDGICDCCDGADEARLLVSCPNRCAELAAELAQHRRAELSNMQKAKEGKEVMRSAALLRREEAAKSLAELEAEHTELVASISRLEAMGVTAVEEKTPQETELVAKPGEWEGGHSEGESEDRAPSCIGWREAETCVSSDSNRRYTEKSCYIVVGQDRSGYCECEKKAEKDEREEGEHKGAEQGAEDEGMEALRGTVTYHFPCGHPEFTCRYVCDHNGKMGMVEELDEMQGSSTAILNKAARGLSIQKQRLEEVERAMEAKKKLLSSPSITREELLRTLENKEFTLDTREYTYSISLFDNVYQRDRGSEHRVLLGSWKSFGESTYAMWAKDAYDFSQMIYDEGWRCWNNAERKVEVHLVCGPENKLMVAEELLVCKYRMVFQTPAMCDD</sequence>
<keyword evidence="2 7" id="KW-0732">Signal</keyword>
<dbReference type="PROSITE" id="PS51914">
    <property type="entry name" value="MRH"/>
    <property type="match status" value="1"/>
</dbReference>
<feature type="region of interest" description="Disordered" evidence="6">
    <location>
        <begin position="209"/>
        <end position="239"/>
    </location>
</feature>
<dbReference type="GO" id="GO:0006491">
    <property type="term" value="P:N-glycan processing"/>
    <property type="evidence" value="ECO:0007669"/>
    <property type="project" value="TreeGrafter"/>
</dbReference>
<reference evidence="10" key="1">
    <citation type="journal article" date="2021" name="Microbiol. Resour. Announc.">
        <title>LGAAP: Leishmaniinae Genome Assembly and Annotation Pipeline.</title>
        <authorList>
            <person name="Almutairi H."/>
            <person name="Urbaniak M.D."/>
            <person name="Bates M.D."/>
            <person name="Jariyapan N."/>
            <person name="Kwakye-Nuako G."/>
            <person name="Thomaz-Soccol V."/>
            <person name="Al-Salem W.S."/>
            <person name="Dillon R.J."/>
            <person name="Bates P.A."/>
            <person name="Gatherer D."/>
        </authorList>
    </citation>
    <scope>NUCLEOTIDE SEQUENCE [LARGE SCALE GENOMIC DNA]</scope>
</reference>
<evidence type="ECO:0000256" key="2">
    <source>
        <dbReference type="ARBA" id="ARBA00022729"/>
    </source>
</evidence>
<feature type="compositionally biased region" description="Basic and acidic residues" evidence="6">
    <location>
        <begin position="223"/>
        <end position="238"/>
    </location>
</feature>
<dbReference type="PANTHER" id="PTHR12630">
    <property type="entry name" value="N-LINKED OLIGOSACCHARIDE PROCESSING"/>
    <property type="match status" value="1"/>
</dbReference>
<feature type="coiled-coil region" evidence="5">
    <location>
        <begin position="351"/>
        <end position="378"/>
    </location>
</feature>
<comment type="caution">
    <text evidence="9">The sequence shown here is derived from an EMBL/GenBank/DDBJ whole genome shotgun (WGS) entry which is preliminary data.</text>
</comment>
<dbReference type="EMBL" id="JAFHLR010000026">
    <property type="protein sequence ID" value="KAG5476125.1"/>
    <property type="molecule type" value="Genomic_DNA"/>
</dbReference>
<gene>
    <name evidence="9" type="ORF">LSCM4_05082</name>
</gene>
<evidence type="ECO:0000256" key="5">
    <source>
        <dbReference type="SAM" id="Coils"/>
    </source>
</evidence>
<evidence type="ECO:0000256" key="6">
    <source>
        <dbReference type="SAM" id="MobiDB-lite"/>
    </source>
</evidence>
<dbReference type="SMR" id="A0A836HFX8"/>
<organism evidence="9 10">
    <name type="scientific">Leishmania orientalis</name>
    <dbReference type="NCBI Taxonomy" id="2249476"/>
    <lineage>
        <taxon>Eukaryota</taxon>
        <taxon>Discoba</taxon>
        <taxon>Euglenozoa</taxon>
        <taxon>Kinetoplastea</taxon>
        <taxon>Metakinetoplastina</taxon>
        <taxon>Trypanosomatida</taxon>
        <taxon>Trypanosomatidae</taxon>
        <taxon>Leishmaniinae</taxon>
        <taxon>Leishmania</taxon>
    </lineage>
</organism>
<dbReference type="Gene3D" id="2.70.130.10">
    <property type="entry name" value="Mannose-6-phosphate receptor binding domain"/>
    <property type="match status" value="1"/>
</dbReference>
<feature type="coiled-coil region" evidence="5">
    <location>
        <begin position="169"/>
        <end position="203"/>
    </location>
</feature>
<evidence type="ECO:0000256" key="7">
    <source>
        <dbReference type="SAM" id="SignalP"/>
    </source>
</evidence>
<protein>
    <recommendedName>
        <fullName evidence="1">Glucosidase 2 subunit beta</fullName>
    </recommendedName>
</protein>
<name>A0A836HFX8_9TRYP</name>
<evidence type="ECO:0000313" key="9">
    <source>
        <dbReference type="EMBL" id="KAG5476125.1"/>
    </source>
</evidence>
<dbReference type="RefSeq" id="XP_067062358.1">
    <property type="nucleotide sequence ID" value="XM_067207055.1"/>
</dbReference>
<reference evidence="10" key="2">
    <citation type="journal article" date="2021" name="Sci. Data">
        <title>Chromosome-scale genome sequencing, assembly and annotation of six genomes from subfamily Leishmaniinae.</title>
        <authorList>
            <person name="Almutairi H."/>
            <person name="Urbaniak M.D."/>
            <person name="Bates M.D."/>
            <person name="Jariyapan N."/>
            <person name="Kwakye-Nuako G."/>
            <person name="Thomaz Soccol V."/>
            <person name="Al-Salem W.S."/>
            <person name="Dillon R.J."/>
            <person name="Bates P.A."/>
            <person name="Gatherer D."/>
        </authorList>
    </citation>
    <scope>NUCLEOTIDE SEQUENCE [LARGE SCALE GENOMIC DNA]</scope>
</reference>
<dbReference type="SUPFAM" id="SSF50911">
    <property type="entry name" value="Mannose 6-phosphate receptor domain"/>
    <property type="match status" value="1"/>
</dbReference>
<feature type="domain" description="MRH" evidence="8">
    <location>
        <begin position="380"/>
        <end position="503"/>
    </location>
</feature>
<evidence type="ECO:0000313" key="10">
    <source>
        <dbReference type="Proteomes" id="UP000674143"/>
    </source>
</evidence>
<feature type="compositionally biased region" description="Basic and acidic residues" evidence="6">
    <location>
        <begin position="283"/>
        <end position="295"/>
    </location>
</feature>
<proteinExistence type="predicted"/>
<dbReference type="KEGG" id="loi:92360989"/>
<dbReference type="InterPro" id="IPR036607">
    <property type="entry name" value="PRKCSH"/>
</dbReference>
<keyword evidence="4" id="KW-1015">Disulfide bond</keyword>
<dbReference type="Pfam" id="PF13015">
    <property type="entry name" value="PRKCSH_1"/>
    <property type="match status" value="1"/>
</dbReference>
<feature type="signal peptide" evidence="7">
    <location>
        <begin position="1"/>
        <end position="27"/>
    </location>
</feature>
<feature type="chain" id="PRO_5032315298" description="Glucosidase 2 subunit beta" evidence="7">
    <location>
        <begin position="28"/>
        <end position="503"/>
    </location>
</feature>
<dbReference type="PANTHER" id="PTHR12630:SF1">
    <property type="entry name" value="GLUCOSIDASE 2 SUBUNIT BETA"/>
    <property type="match status" value="1"/>
</dbReference>
<dbReference type="InterPro" id="IPR028146">
    <property type="entry name" value="PRKCSH_N"/>
</dbReference>
<dbReference type="InterPro" id="IPR009011">
    <property type="entry name" value="Man6P_isomerase_rcpt-bd_dom_sf"/>
</dbReference>